<protein>
    <submittedName>
        <fullName evidence="2">DUF308 domain-containing protein</fullName>
    </submittedName>
</protein>
<dbReference type="Proteomes" id="UP000515928">
    <property type="component" value="Chromosome"/>
</dbReference>
<feature type="transmembrane region" description="Helical" evidence="1">
    <location>
        <begin position="75"/>
        <end position="95"/>
    </location>
</feature>
<feature type="transmembrane region" description="Helical" evidence="1">
    <location>
        <begin position="12"/>
        <end position="33"/>
    </location>
</feature>
<keyword evidence="1" id="KW-0472">Membrane</keyword>
<dbReference type="RefSeq" id="WP_187534189.1">
    <property type="nucleotide sequence ID" value="NZ_CBCSHU010000019.1"/>
</dbReference>
<accession>A0A7G9RZP6</accession>
<feature type="transmembrane region" description="Helical" evidence="1">
    <location>
        <begin position="155"/>
        <end position="174"/>
    </location>
</feature>
<keyword evidence="1" id="KW-1133">Transmembrane helix</keyword>
<feature type="transmembrane region" description="Helical" evidence="1">
    <location>
        <begin position="45"/>
        <end position="63"/>
    </location>
</feature>
<reference evidence="2 3" key="1">
    <citation type="submission" date="2020-08" db="EMBL/GenBank/DDBJ databases">
        <title>Genome sequence of Erysipelothrix inopinata DSM 15511T.</title>
        <authorList>
            <person name="Hyun D.-W."/>
            <person name="Bae J.-W."/>
        </authorList>
    </citation>
    <scope>NUCLEOTIDE SEQUENCE [LARGE SCALE GENOMIC DNA]</scope>
    <source>
        <strain evidence="2 3">DSM 15511</strain>
    </source>
</reference>
<keyword evidence="3" id="KW-1185">Reference proteome</keyword>
<dbReference type="PANTHER" id="PTHR34989">
    <property type="entry name" value="PROTEIN HDED"/>
    <property type="match status" value="1"/>
</dbReference>
<gene>
    <name evidence="2" type="ORF">H9L01_01520</name>
</gene>
<dbReference type="GO" id="GO:0005886">
    <property type="term" value="C:plasma membrane"/>
    <property type="evidence" value="ECO:0007669"/>
    <property type="project" value="TreeGrafter"/>
</dbReference>
<dbReference type="PANTHER" id="PTHR34989:SF1">
    <property type="entry name" value="PROTEIN HDED"/>
    <property type="match status" value="1"/>
</dbReference>
<dbReference type="InterPro" id="IPR052712">
    <property type="entry name" value="Acid_resist_chaperone_HdeD"/>
</dbReference>
<organism evidence="2 3">
    <name type="scientific">Erysipelothrix inopinata</name>
    <dbReference type="NCBI Taxonomy" id="225084"/>
    <lineage>
        <taxon>Bacteria</taxon>
        <taxon>Bacillati</taxon>
        <taxon>Bacillota</taxon>
        <taxon>Erysipelotrichia</taxon>
        <taxon>Erysipelotrichales</taxon>
        <taxon>Erysipelotrichaceae</taxon>
        <taxon>Erysipelothrix</taxon>
    </lineage>
</organism>
<feature type="transmembrane region" description="Helical" evidence="1">
    <location>
        <begin position="130"/>
        <end position="149"/>
    </location>
</feature>
<proteinExistence type="predicted"/>
<dbReference type="Pfam" id="PF03729">
    <property type="entry name" value="DUF308"/>
    <property type="match status" value="2"/>
</dbReference>
<dbReference type="AlphaFoldDB" id="A0A7G9RZP6"/>
<evidence type="ECO:0000313" key="2">
    <source>
        <dbReference type="EMBL" id="QNN61071.1"/>
    </source>
</evidence>
<dbReference type="EMBL" id="CP060715">
    <property type="protein sequence ID" value="QNN61071.1"/>
    <property type="molecule type" value="Genomic_DNA"/>
</dbReference>
<dbReference type="InterPro" id="IPR005325">
    <property type="entry name" value="DUF308_memb"/>
</dbReference>
<name>A0A7G9RZP6_9FIRM</name>
<sequence>MNTQYEVGHVSLWKKIVYICTGLVYTVLGFLMIQHPATTLSTLSFAMGWTVTIMGILATLSSFKNRENDEVRSGSFLEGICLLLLGLMFLFGDFINNTLVLSYLLVFWIIVDSAVQLQYVVHFQKGWSRIVMIILDVLLIVYGASLLFNPQEAESFLVLWIGIGFIGTGVGKVIKSV</sequence>
<dbReference type="KEGG" id="eio:H9L01_01520"/>
<keyword evidence="1" id="KW-0812">Transmembrane</keyword>
<evidence type="ECO:0000313" key="3">
    <source>
        <dbReference type="Proteomes" id="UP000515928"/>
    </source>
</evidence>
<evidence type="ECO:0000256" key="1">
    <source>
        <dbReference type="SAM" id="Phobius"/>
    </source>
</evidence>